<dbReference type="PANTHER" id="PTHR35372">
    <property type="entry name" value="ATP BINDING PROTEIN-RELATED"/>
    <property type="match status" value="1"/>
</dbReference>
<evidence type="ECO:0000256" key="3">
    <source>
        <dbReference type="ARBA" id="ARBA00022840"/>
    </source>
</evidence>
<evidence type="ECO:0000256" key="2">
    <source>
        <dbReference type="ARBA" id="ARBA00022801"/>
    </source>
</evidence>
<dbReference type="EMBL" id="JASCIS010000004">
    <property type="protein sequence ID" value="MDI3417897.1"/>
    <property type="molecule type" value="Genomic_DNA"/>
</dbReference>
<feature type="region of interest" description="Disordered" evidence="4">
    <location>
        <begin position="477"/>
        <end position="518"/>
    </location>
</feature>
<dbReference type="Pfam" id="PF19263">
    <property type="entry name" value="DUF5906"/>
    <property type="match status" value="1"/>
</dbReference>
<gene>
    <name evidence="6" type="ORF">QIT00_04860</name>
</gene>
<dbReference type="InterPro" id="IPR014015">
    <property type="entry name" value="Helicase_SF3_DNA-vir"/>
</dbReference>
<sequence>MNDTTIPIPPPTDPMAVARHLAPAWQQDDLLTLRHWRGAWMAWEGSHWRELDPQQLRASLYEQLEHAQFEHATPKGAELRKWAPNIRKVADLMASVAAVTHLPPTIDAPAWTARDQGNALRRDGTRDETGHGTGPIVACTNGLLRVADRALTPLTPGFFNLVSVPFDYDPKATAPAWEKFLHQVWPDDPHSIAALQEWFGYVLSGRTDQQKILLVVGPPRSGKGTLARVLADLVGKGNMAGPTLASLGSNFGLSPLLGKSLAVVSDARLSGRDGHQVVERLLTISGEDTIDVDRKFKDPWTGKLPTRLVILSNELPNFGDASGAIARRFVVLNTTVSWLGKENTSLADELADEMPGILNWSLEGLDRVQKTGRLTEPPASRDAVTTMQDTASPTSAFIRECCETGPACQVVVDDLWAVWRSWADDNGIRAGTKQVFGRNLQSVVPQVRRTKPRGDDGRQIPVYVGLALADGAHNALSRGSSRLNEQGPNGYGKSLSRDEPDKRRDETEESRTPVTPLPALIRAEPHETRFIENSGAQQELAGLSRDEPRLTLLQPSLESAPLCTECGGPFEPLEAGQTTHPTCTPAIGGKAS</sequence>
<feature type="domain" description="SF3 helicase" evidence="5">
    <location>
        <begin position="190"/>
        <end position="347"/>
    </location>
</feature>
<evidence type="ECO:0000256" key="1">
    <source>
        <dbReference type="ARBA" id="ARBA00022741"/>
    </source>
</evidence>
<proteinExistence type="predicted"/>
<name>A0ABT6STB6_9ACTN</name>
<dbReference type="PROSITE" id="PS51206">
    <property type="entry name" value="SF3_HELICASE_1"/>
    <property type="match status" value="1"/>
</dbReference>
<evidence type="ECO:0000256" key="4">
    <source>
        <dbReference type="SAM" id="MobiDB-lite"/>
    </source>
</evidence>
<dbReference type="InterPro" id="IPR051620">
    <property type="entry name" value="ORF904-like_C"/>
</dbReference>
<dbReference type="InterPro" id="IPR006500">
    <property type="entry name" value="Helicase_put_C_phage/plasmid"/>
</dbReference>
<feature type="region of interest" description="Disordered" evidence="4">
    <location>
        <begin position="572"/>
        <end position="592"/>
    </location>
</feature>
<feature type="compositionally biased region" description="Basic and acidic residues" evidence="4">
    <location>
        <begin position="495"/>
        <end position="511"/>
    </location>
</feature>
<comment type="caution">
    <text evidence="6">The sequence shown here is derived from an EMBL/GenBank/DDBJ whole genome shotgun (WGS) entry which is preliminary data.</text>
</comment>
<keyword evidence="2" id="KW-0378">Hydrolase</keyword>
<dbReference type="SUPFAM" id="SSF52540">
    <property type="entry name" value="P-loop containing nucleoside triphosphate hydrolases"/>
    <property type="match status" value="1"/>
</dbReference>
<keyword evidence="3" id="KW-0067">ATP-binding</keyword>
<dbReference type="Gene3D" id="3.40.50.300">
    <property type="entry name" value="P-loop containing nucleotide triphosphate hydrolases"/>
    <property type="match status" value="1"/>
</dbReference>
<keyword evidence="1" id="KW-0547">Nucleotide-binding</keyword>
<feature type="compositionally biased region" description="Polar residues" evidence="4">
    <location>
        <begin position="477"/>
        <end position="487"/>
    </location>
</feature>
<organism evidence="6 7">
    <name type="scientific">Streptomyces luteolus</name>
    <dbReference type="NCBI Taxonomy" id="3043615"/>
    <lineage>
        <taxon>Bacteria</taxon>
        <taxon>Bacillati</taxon>
        <taxon>Actinomycetota</taxon>
        <taxon>Actinomycetes</taxon>
        <taxon>Kitasatosporales</taxon>
        <taxon>Streptomycetaceae</taxon>
        <taxon>Streptomyces</taxon>
    </lineage>
</organism>
<dbReference type="InterPro" id="IPR027417">
    <property type="entry name" value="P-loop_NTPase"/>
</dbReference>
<evidence type="ECO:0000313" key="6">
    <source>
        <dbReference type="EMBL" id="MDI3417897.1"/>
    </source>
</evidence>
<accession>A0ABT6STB6</accession>
<dbReference type="Pfam" id="PF08706">
    <property type="entry name" value="D5_N"/>
    <property type="match status" value="1"/>
</dbReference>
<keyword evidence="7" id="KW-1185">Reference proteome</keyword>
<dbReference type="InterPro" id="IPR014818">
    <property type="entry name" value="Phage/plasmid_primase_P4_C"/>
</dbReference>
<dbReference type="Proteomes" id="UP001237105">
    <property type="component" value="Unassembled WGS sequence"/>
</dbReference>
<evidence type="ECO:0000313" key="7">
    <source>
        <dbReference type="Proteomes" id="UP001237105"/>
    </source>
</evidence>
<protein>
    <submittedName>
        <fullName evidence="6">Phage/plasmid primase, P4 family</fullName>
    </submittedName>
</protein>
<dbReference type="InterPro" id="IPR045455">
    <property type="entry name" value="NrS-1_pol-like_helicase"/>
</dbReference>
<dbReference type="PANTHER" id="PTHR35372:SF2">
    <property type="entry name" value="SF3 HELICASE DOMAIN-CONTAINING PROTEIN"/>
    <property type="match status" value="1"/>
</dbReference>
<reference evidence="6 7" key="1">
    <citation type="submission" date="2023-05" db="EMBL/GenBank/DDBJ databases">
        <title>Draft genome sequence of Streptomyces sp. B-S-A12 isolated from a cave soil in Thailand.</title>
        <authorList>
            <person name="Chamroensaksri N."/>
            <person name="Muangham S."/>
        </authorList>
    </citation>
    <scope>NUCLEOTIDE SEQUENCE [LARGE SCALE GENOMIC DNA]</scope>
    <source>
        <strain evidence="6 7">B-S-A12</strain>
    </source>
</reference>
<dbReference type="NCBIfam" id="TIGR01613">
    <property type="entry name" value="primase_Cterm"/>
    <property type="match status" value="1"/>
</dbReference>
<dbReference type="RefSeq" id="WP_282533823.1">
    <property type="nucleotide sequence ID" value="NZ_JASCIS010000004.1"/>
</dbReference>
<evidence type="ECO:0000259" key="5">
    <source>
        <dbReference type="PROSITE" id="PS51206"/>
    </source>
</evidence>